<organism evidence="16 17">
    <name type="scientific">Terrapene triunguis</name>
    <name type="common">Three-toed box turtle</name>
    <dbReference type="NCBI Taxonomy" id="2587831"/>
    <lineage>
        <taxon>Eukaryota</taxon>
        <taxon>Metazoa</taxon>
        <taxon>Chordata</taxon>
        <taxon>Craniata</taxon>
        <taxon>Vertebrata</taxon>
        <taxon>Euteleostomi</taxon>
        <taxon>Archelosauria</taxon>
        <taxon>Testudinata</taxon>
        <taxon>Testudines</taxon>
        <taxon>Cryptodira</taxon>
        <taxon>Durocryptodira</taxon>
        <taxon>Testudinoidea</taxon>
        <taxon>Emydidae</taxon>
        <taxon>Terrapene</taxon>
    </lineage>
</organism>
<keyword evidence="5" id="KW-0964">Secreted</keyword>
<dbReference type="Pfam" id="PF09164">
    <property type="entry name" value="VitD-bind_III"/>
    <property type="match status" value="1"/>
</dbReference>
<dbReference type="GO" id="GO:0005499">
    <property type="term" value="F:vitamin D binding"/>
    <property type="evidence" value="ECO:0007669"/>
    <property type="project" value="UniProtKB-KW"/>
</dbReference>
<evidence type="ECO:0000259" key="15">
    <source>
        <dbReference type="PROSITE" id="PS51438"/>
    </source>
</evidence>
<reference evidence="16" key="2">
    <citation type="submission" date="2025-09" db="UniProtKB">
        <authorList>
            <consortium name="Ensembl"/>
        </authorList>
    </citation>
    <scope>IDENTIFICATION</scope>
</reference>
<dbReference type="GO" id="GO:0003779">
    <property type="term" value="F:actin binding"/>
    <property type="evidence" value="ECO:0007669"/>
    <property type="project" value="UniProtKB-KW"/>
</dbReference>
<feature type="domain" description="Albumin" evidence="15">
    <location>
        <begin position="105"/>
        <end position="291"/>
    </location>
</feature>
<dbReference type="AlphaFoldDB" id="A0A674J3E7"/>
<keyword evidence="8" id="KW-0848">Vitamin D</keyword>
<dbReference type="Gene3D" id="1.10.246.10">
    <property type="match status" value="3"/>
</dbReference>
<evidence type="ECO:0000256" key="13">
    <source>
        <dbReference type="ARBA" id="ARBA00046813"/>
    </source>
</evidence>
<dbReference type="GO" id="GO:0090482">
    <property type="term" value="F:vitamin transmembrane transporter activity"/>
    <property type="evidence" value="ECO:0007669"/>
    <property type="project" value="InterPro"/>
</dbReference>
<evidence type="ECO:0000313" key="16">
    <source>
        <dbReference type="Ensembl" id="ENSTMTP00000015093.1"/>
    </source>
</evidence>
<evidence type="ECO:0000256" key="7">
    <source>
        <dbReference type="ARBA" id="ARBA00022737"/>
    </source>
</evidence>
<dbReference type="PANTHER" id="PTHR11385:SF11">
    <property type="entry name" value="VITAMIN D-BINDING PROTEIN"/>
    <property type="match status" value="1"/>
</dbReference>
<evidence type="ECO:0000256" key="4">
    <source>
        <dbReference type="ARBA" id="ARBA00022448"/>
    </source>
</evidence>
<protein>
    <recommendedName>
        <fullName evidence="3">Vitamin D-binding protein</fullName>
    </recommendedName>
    <alternativeName>
        <fullName evidence="11">Gc-globulin</fullName>
    </alternativeName>
    <alternativeName>
        <fullName evidence="12">Group-specific component</fullName>
    </alternativeName>
</protein>
<accession>A0A674J3E7</accession>
<sequence>MAPIPGIGLSLIPNLSLALSFGLTHCLTIDAGTYSEAQRLCLPTEFLTLVPPTFTRDPDSLLLRPKCLMDHHLTQPRRQSVIHPTGVGCTFCSHRMKQANLFLVTHVLNSWHLSYKYQWTGLKNGRQTLECVLTMFAQKIPSASFEDISPLAEASAEVYSKCCSSMAEDCMQKELSELTTKICTKLSSKDEKISDCCKGKNLLENYLCIYSLQPAKSPQLPEIQRPTDEQLCTNDGSHPMDQFTFEIARRQTNIPEVFLSKVYDATHNLVNGCCTAADSMACVSSKRPQLRGEISKFLTKADELCGEYNDLTFLEFKQRLKESFSKTMPDATPASLTELVEWRANFASTCCIMNAPPVYCGLKVKCPLFLCSLQ</sequence>
<dbReference type="InterPro" id="IPR015247">
    <property type="entry name" value="VitD-bind_III"/>
</dbReference>
<dbReference type="GO" id="GO:0005737">
    <property type="term" value="C:cytoplasm"/>
    <property type="evidence" value="ECO:0007669"/>
    <property type="project" value="TreeGrafter"/>
</dbReference>
<dbReference type="Pfam" id="PF00273">
    <property type="entry name" value="Serum_albumin"/>
    <property type="match status" value="1"/>
</dbReference>
<evidence type="ECO:0000256" key="11">
    <source>
        <dbReference type="ARBA" id="ARBA00029834"/>
    </source>
</evidence>
<dbReference type="GeneTree" id="ENSGT00390000000113"/>
<evidence type="ECO:0000313" key="17">
    <source>
        <dbReference type="Proteomes" id="UP000472274"/>
    </source>
</evidence>
<dbReference type="PANTHER" id="PTHR11385">
    <property type="entry name" value="SERUM ALBUMIN-RELATED"/>
    <property type="match status" value="1"/>
</dbReference>
<dbReference type="SUPFAM" id="SSF48552">
    <property type="entry name" value="Serum albumin-like"/>
    <property type="match status" value="2"/>
</dbReference>
<dbReference type="PRINTS" id="PR00804">
    <property type="entry name" value="VITAMNDBNDNG"/>
</dbReference>
<proteinExistence type="predicted"/>
<dbReference type="GO" id="GO:0072562">
    <property type="term" value="C:blood microparticle"/>
    <property type="evidence" value="ECO:0007669"/>
    <property type="project" value="TreeGrafter"/>
</dbReference>
<evidence type="ECO:0000256" key="10">
    <source>
        <dbReference type="ARBA" id="ARBA00023203"/>
    </source>
</evidence>
<keyword evidence="17" id="KW-1185">Reference proteome</keyword>
<feature type="signal peptide" evidence="14">
    <location>
        <begin position="1"/>
        <end position="18"/>
    </location>
</feature>
<evidence type="ECO:0000256" key="14">
    <source>
        <dbReference type="SAM" id="SignalP"/>
    </source>
</evidence>
<evidence type="ECO:0000256" key="5">
    <source>
        <dbReference type="ARBA" id="ARBA00022525"/>
    </source>
</evidence>
<evidence type="ECO:0000256" key="12">
    <source>
        <dbReference type="ARBA" id="ARBA00032443"/>
    </source>
</evidence>
<reference evidence="16" key="1">
    <citation type="submission" date="2025-08" db="UniProtKB">
        <authorList>
            <consortium name="Ensembl"/>
        </authorList>
    </citation>
    <scope>IDENTIFICATION</scope>
</reference>
<comment type="subunit">
    <text evidence="13">Associates with membrane-bound immunoglobulin on the surface of B-lymphocytes and with IgG Fc receptor on the membranes of T-lymphocytes. Interacts with LRP2; the interaction is required for renal uptake of GC in complex with 25-hydroxyvitamin D3.</text>
</comment>
<dbReference type="Ensembl" id="ENSTMTT00000015632.1">
    <property type="protein sequence ID" value="ENSTMTP00000015093.1"/>
    <property type="gene ID" value="ENSTMTG00000011028.1"/>
</dbReference>
<name>A0A674J3E7_9SAUR</name>
<feature type="chain" id="PRO_5025506785" description="Vitamin D-binding protein" evidence="14">
    <location>
        <begin position="19"/>
        <end position="374"/>
    </location>
</feature>
<dbReference type="InParanoid" id="A0A674J3E7"/>
<keyword evidence="9" id="KW-1015">Disulfide bond</keyword>
<keyword evidence="6 14" id="KW-0732">Signal</keyword>
<dbReference type="InterPro" id="IPR020858">
    <property type="entry name" value="Serum_albumin-like"/>
</dbReference>
<dbReference type="InterPro" id="IPR000213">
    <property type="entry name" value="VitD-bd"/>
</dbReference>
<keyword evidence="7" id="KW-0677">Repeat</keyword>
<comment type="function">
    <text evidence="1">Involved in vitamin D transport and storage, scavenging of extracellular G-actin, enhancement of the chemotactic activity of C5 alpha for neutrophils in inflammation and macrophage activation.</text>
</comment>
<evidence type="ECO:0000256" key="3">
    <source>
        <dbReference type="ARBA" id="ARBA00020134"/>
    </source>
</evidence>
<dbReference type="InterPro" id="IPR000264">
    <property type="entry name" value="ALB/AFP/VDB"/>
</dbReference>
<keyword evidence="10" id="KW-0009">Actin-binding</keyword>
<evidence type="ECO:0000256" key="6">
    <source>
        <dbReference type="ARBA" id="ARBA00022729"/>
    </source>
</evidence>
<comment type="subcellular location">
    <subcellularLocation>
        <location evidence="2">Secreted</location>
    </subcellularLocation>
</comment>
<evidence type="ECO:0000256" key="9">
    <source>
        <dbReference type="ARBA" id="ARBA00023157"/>
    </source>
</evidence>
<dbReference type="InterPro" id="IPR014760">
    <property type="entry name" value="Serum_albumin_N"/>
</dbReference>
<dbReference type="SMART" id="SM00103">
    <property type="entry name" value="ALBUMIN"/>
    <property type="match status" value="1"/>
</dbReference>
<dbReference type="PRINTS" id="PR00802">
    <property type="entry name" value="SERUMALBUMIN"/>
</dbReference>
<dbReference type="Proteomes" id="UP000472274">
    <property type="component" value="Unplaced"/>
</dbReference>
<evidence type="ECO:0000256" key="1">
    <source>
        <dbReference type="ARBA" id="ARBA00002354"/>
    </source>
</evidence>
<evidence type="ECO:0000256" key="2">
    <source>
        <dbReference type="ARBA" id="ARBA00004613"/>
    </source>
</evidence>
<keyword evidence="4" id="KW-0813">Transport</keyword>
<dbReference type="PROSITE" id="PS51438">
    <property type="entry name" value="ALBUMIN_2"/>
    <property type="match status" value="1"/>
</dbReference>
<evidence type="ECO:0000256" key="8">
    <source>
        <dbReference type="ARBA" id="ARBA00022897"/>
    </source>
</evidence>